<gene>
    <name evidence="3" type="ORF">JIN82_04780</name>
</gene>
<evidence type="ECO:0000313" key="4">
    <source>
        <dbReference type="Proteomes" id="UP000624703"/>
    </source>
</evidence>
<proteinExistence type="predicted"/>
<reference evidence="3" key="1">
    <citation type="submission" date="2021-01" db="EMBL/GenBank/DDBJ databases">
        <title>Modified the classification status of verrucomicrobia.</title>
        <authorList>
            <person name="Feng X."/>
        </authorList>
    </citation>
    <scope>NUCLEOTIDE SEQUENCE</scope>
    <source>
        <strain evidence="3">_KCTC 22039</strain>
    </source>
</reference>
<dbReference type="AlphaFoldDB" id="A0A8J7MD83"/>
<evidence type="ECO:0000256" key="2">
    <source>
        <dbReference type="SAM" id="Phobius"/>
    </source>
</evidence>
<feature type="transmembrane region" description="Helical" evidence="2">
    <location>
        <begin position="91"/>
        <end position="112"/>
    </location>
</feature>
<feature type="region of interest" description="Disordered" evidence="1">
    <location>
        <begin position="225"/>
        <end position="277"/>
    </location>
</feature>
<feature type="transmembrane region" description="Helical" evidence="2">
    <location>
        <begin position="118"/>
        <end position="137"/>
    </location>
</feature>
<feature type="transmembrane region" description="Helical" evidence="2">
    <location>
        <begin position="61"/>
        <end position="82"/>
    </location>
</feature>
<dbReference type="EMBL" id="JAENIM010000022">
    <property type="protein sequence ID" value="MBK1790471.1"/>
    <property type="molecule type" value="Genomic_DNA"/>
</dbReference>
<accession>A0A8J7MD83</accession>
<keyword evidence="2" id="KW-1133">Transmembrane helix</keyword>
<evidence type="ECO:0000313" key="3">
    <source>
        <dbReference type="EMBL" id="MBK1790471.1"/>
    </source>
</evidence>
<name>A0A8J7MD83_9BACT</name>
<keyword evidence="2" id="KW-0472">Membrane</keyword>
<comment type="caution">
    <text evidence="3">The sequence shown here is derived from an EMBL/GenBank/DDBJ whole genome shotgun (WGS) entry which is preliminary data.</text>
</comment>
<evidence type="ECO:0000256" key="1">
    <source>
        <dbReference type="SAM" id="MobiDB-lite"/>
    </source>
</evidence>
<dbReference type="Proteomes" id="UP000624703">
    <property type="component" value="Unassembled WGS sequence"/>
</dbReference>
<keyword evidence="2" id="KW-0812">Transmembrane</keyword>
<keyword evidence="4" id="KW-1185">Reference proteome</keyword>
<sequence>MSHHHSQDPPGKIAGPGFLFGLVGMLLASGLHLLGLFGRLNSQLDEVFATGPLGQIDLQRLPVSVEMMVASVLAMGLSYAVLDSARAWRRVLLGITLIILIGTMVPVFALWGILYSPFLTLTAVLWSWFCSKMYTMYHIMPCEIRYLKTHQPRDADEEKIVELMQSVEKKKPAAAVEQIYQAKEAPAKSDEVAAEDDIVVSGDGRLEVINHTDDLEVHSQIELADQSAEEAREPAELAAVVDEPVAPANKPSQPEINPSLESDLSADESEDKYKPKL</sequence>
<feature type="transmembrane region" description="Helical" evidence="2">
    <location>
        <begin position="18"/>
        <end position="41"/>
    </location>
</feature>
<organism evidence="3 4">
    <name type="scientific">Persicirhabdus sediminis</name>
    <dbReference type="NCBI Taxonomy" id="454144"/>
    <lineage>
        <taxon>Bacteria</taxon>
        <taxon>Pseudomonadati</taxon>
        <taxon>Verrucomicrobiota</taxon>
        <taxon>Verrucomicrobiia</taxon>
        <taxon>Verrucomicrobiales</taxon>
        <taxon>Verrucomicrobiaceae</taxon>
        <taxon>Persicirhabdus</taxon>
    </lineage>
</organism>
<protein>
    <submittedName>
        <fullName evidence="3">Uncharacterized protein</fullName>
    </submittedName>
</protein>
<dbReference type="RefSeq" id="WP_200310505.1">
    <property type="nucleotide sequence ID" value="NZ_JAENIM010000022.1"/>
</dbReference>